<dbReference type="InterPro" id="IPR011125">
    <property type="entry name" value="Znf_HypF"/>
</dbReference>
<dbReference type="Gene3D" id="3.30.420.40">
    <property type="match status" value="1"/>
</dbReference>
<dbReference type="Gene3D" id="3.30.110.120">
    <property type="match status" value="1"/>
</dbReference>
<evidence type="ECO:0000256" key="2">
    <source>
        <dbReference type="ARBA" id="ARBA00008097"/>
    </source>
</evidence>
<dbReference type="Proteomes" id="UP001526143">
    <property type="component" value="Unassembled WGS sequence"/>
</dbReference>
<dbReference type="PROSITE" id="PS51163">
    <property type="entry name" value="YRDC"/>
    <property type="match status" value="1"/>
</dbReference>
<dbReference type="GO" id="GO:0016874">
    <property type="term" value="F:ligase activity"/>
    <property type="evidence" value="ECO:0007669"/>
    <property type="project" value="UniProtKB-KW"/>
</dbReference>
<evidence type="ECO:0000259" key="11">
    <source>
        <dbReference type="PROSITE" id="PS51163"/>
    </source>
</evidence>
<dbReference type="InterPro" id="IPR017945">
    <property type="entry name" value="DHBP_synth_RibB-like_a/b_dom"/>
</dbReference>
<sequence length="796" mass="88692">MSIEEIRVYGTVQGVGFRPTVYRLARGCGLRGEVLNDGQGVLIRVSGSDESLTEFVQKLKQECPPLARISQLTRTPYQGEFTFNDFVISTSVSNAIKTEIAADAASCPQCQEDIFNPLSRWYRYPFTNCTHCGPRLSIIHAIPYDRNNTSMAAFSMCSECAKEYNDVENRRFHAQPIACHICGPQVTLERADGKPITAFMFSMLDDIDAVCTLLQKGEIVAIKGLGGIHLACDATQETAVQKLRDRKKRYHKPFALMARDITVIEEYCTPNTKEKELLKSPAAPIVLMRKKGLGTRGWGLGNRGIRGECEIAHSVAPGQNTLGFMLPYTPLHHLILKRMNRPIVLTSGNISDEPQCIDNEEARQKLGKIADYFLLHNREIVNRVDDSIVRVVSDKVQTIRRARGYAPTPINLPPGFNNVPHILAMGSELKNTFCLLRDGQAILSQHLGDLENAAAFNAYQDTLNLYLNLFEHKPEVISLDLHPEYLSTKLGKELANANQIKVYNIQHHHAHIAACMAENNIPLDSNPVLGIALDGLGYGEDGTLWGGEFMLADYRQFKRLATFKPVAMIGGTQAIYQPWRNTYAHLISTDTWDNLKQKYGELEILNFLENKPLKLLNQLIEKQINSPQASSVGRLFDAVAAAIGICREECSYEGQAAIAMEALVDIHSLNNHEETQIYPFKLDILDSIYCIDPRPMWQALLHDLQQQISQPVIAAKFHKSLANAIVEMVKHLRTENVINQVILTGGVFQNSILLQQVTKRLEALEIKVLTHSLIPSNDGGLSLGQAVIAAAKLINP</sequence>
<dbReference type="SUPFAM" id="SSF54975">
    <property type="entry name" value="Acylphosphatase/BLUF domain-like"/>
    <property type="match status" value="1"/>
</dbReference>
<evidence type="ECO:0000256" key="7">
    <source>
        <dbReference type="ARBA" id="ARBA00048220"/>
    </source>
</evidence>
<feature type="active site" evidence="9">
    <location>
        <position position="18"/>
    </location>
</feature>
<dbReference type="Pfam" id="PF22521">
    <property type="entry name" value="HypF_C_2"/>
    <property type="match status" value="1"/>
</dbReference>
<comment type="pathway">
    <text evidence="1">Protein modification; [NiFe] hydrogenase maturation.</text>
</comment>
<protein>
    <recommendedName>
        <fullName evidence="8">Carbamoyltransferase</fullName>
        <ecNumber evidence="8">6.2.-.-</ecNumber>
    </recommendedName>
</protein>
<dbReference type="PANTHER" id="PTHR42959">
    <property type="entry name" value="CARBAMOYLTRANSFERASE"/>
    <property type="match status" value="1"/>
</dbReference>
<evidence type="ECO:0000313" key="13">
    <source>
        <dbReference type="Proteomes" id="UP001526143"/>
    </source>
</evidence>
<dbReference type="PIRSF" id="PIRSF006256">
    <property type="entry name" value="CMPcnvr_hdrg_mat"/>
    <property type="match status" value="1"/>
</dbReference>
<comment type="caution">
    <text evidence="12">The sequence shown here is derived from an EMBL/GenBank/DDBJ whole genome shotgun (WGS) entry which is preliminary data.</text>
</comment>
<evidence type="ECO:0000256" key="3">
    <source>
        <dbReference type="ARBA" id="ARBA00022598"/>
    </source>
</evidence>
<dbReference type="InterPro" id="IPR006070">
    <property type="entry name" value="Sua5-like_dom"/>
</dbReference>
<evidence type="ECO:0000256" key="6">
    <source>
        <dbReference type="ARBA" id="ARBA00022833"/>
    </source>
</evidence>
<dbReference type="SUPFAM" id="SSF53067">
    <property type="entry name" value="Actin-like ATPase domain"/>
    <property type="match status" value="1"/>
</dbReference>
<reference evidence="12 13" key="1">
    <citation type="submission" date="2022-10" db="EMBL/GenBank/DDBJ databases">
        <title>Identification of biosynthetic pathway for the production of the potent trypsin inhibitor radiosumin.</title>
        <authorList>
            <person name="Fewer D.P."/>
            <person name="Delbaje E."/>
            <person name="Ouyang X."/>
            <person name="Agostino P.D."/>
            <person name="Wahlsten M."/>
            <person name="Jokela J."/>
            <person name="Permi P."/>
            <person name="Haapaniemi E."/>
            <person name="Koistinen H."/>
        </authorList>
    </citation>
    <scope>NUCLEOTIDE SEQUENCE [LARGE SCALE GENOMIC DNA]</scope>
    <source>
        <strain evidence="12 13">NIES-515</strain>
    </source>
</reference>
<evidence type="ECO:0000256" key="9">
    <source>
        <dbReference type="PROSITE-ProRule" id="PRU00520"/>
    </source>
</evidence>
<keyword evidence="3 12" id="KW-0436">Ligase</keyword>
<feature type="domain" description="Acylphosphatase-like" evidence="10">
    <location>
        <begin position="3"/>
        <end position="90"/>
    </location>
</feature>
<evidence type="ECO:0000256" key="5">
    <source>
        <dbReference type="ARBA" id="ARBA00022771"/>
    </source>
</evidence>
<comment type="catalytic activity">
    <reaction evidence="7">
        <text>C-terminal L-cysteinyl-[HypE protein] + carbamoyl phosphate + ATP + H2O = C-terminal S-carboxamide-L-cysteinyl-[HypE protein] + AMP + phosphate + diphosphate + H(+)</text>
        <dbReference type="Rhea" id="RHEA:55636"/>
        <dbReference type="Rhea" id="RHEA-COMP:14247"/>
        <dbReference type="Rhea" id="RHEA-COMP:14392"/>
        <dbReference type="ChEBI" id="CHEBI:15377"/>
        <dbReference type="ChEBI" id="CHEBI:15378"/>
        <dbReference type="ChEBI" id="CHEBI:30616"/>
        <dbReference type="ChEBI" id="CHEBI:33019"/>
        <dbReference type="ChEBI" id="CHEBI:43474"/>
        <dbReference type="ChEBI" id="CHEBI:58228"/>
        <dbReference type="ChEBI" id="CHEBI:76913"/>
        <dbReference type="ChEBI" id="CHEBI:139126"/>
        <dbReference type="ChEBI" id="CHEBI:456215"/>
    </reaction>
</comment>
<dbReference type="PANTHER" id="PTHR42959:SF1">
    <property type="entry name" value="CARBAMOYLTRANSFERASE HYPF"/>
    <property type="match status" value="1"/>
</dbReference>
<dbReference type="EC" id="6.2.-.-" evidence="8"/>
<dbReference type="InterPro" id="IPR051060">
    <property type="entry name" value="Carbamoyltrans_HypF-like"/>
</dbReference>
<gene>
    <name evidence="12" type="primary">hypF</name>
    <name evidence="12" type="ORF">OGM63_28810</name>
</gene>
<keyword evidence="9" id="KW-0378">Hydrolase</keyword>
<evidence type="ECO:0000256" key="8">
    <source>
        <dbReference type="PIRNR" id="PIRNR006256"/>
    </source>
</evidence>
<dbReference type="NCBIfam" id="TIGR00143">
    <property type="entry name" value="hypF"/>
    <property type="match status" value="1"/>
</dbReference>
<dbReference type="RefSeq" id="WP_263749174.1">
    <property type="nucleotide sequence ID" value="NZ_JAOWRF010000407.1"/>
</dbReference>
<dbReference type="Pfam" id="PF17788">
    <property type="entry name" value="HypF_C"/>
    <property type="match status" value="1"/>
</dbReference>
<comment type="similarity">
    <text evidence="2 8">Belongs to the carbamoyltransferase HypF family.</text>
</comment>
<organism evidence="12 13">
    <name type="scientific">Plectonema radiosum NIES-515</name>
    <dbReference type="NCBI Taxonomy" id="2986073"/>
    <lineage>
        <taxon>Bacteria</taxon>
        <taxon>Bacillati</taxon>
        <taxon>Cyanobacteriota</taxon>
        <taxon>Cyanophyceae</taxon>
        <taxon>Oscillatoriophycideae</taxon>
        <taxon>Oscillatoriales</taxon>
        <taxon>Microcoleaceae</taxon>
        <taxon>Plectonema</taxon>
    </lineage>
</organism>
<name>A0ABT3B7V2_9CYAN</name>
<dbReference type="PROSITE" id="PS51160">
    <property type="entry name" value="ACYLPHOSPHATASE_3"/>
    <property type="match status" value="1"/>
</dbReference>
<evidence type="ECO:0000256" key="4">
    <source>
        <dbReference type="ARBA" id="ARBA00022723"/>
    </source>
</evidence>
<dbReference type="PROSITE" id="PS00150">
    <property type="entry name" value="ACYLPHOSPHATASE_1"/>
    <property type="match status" value="1"/>
</dbReference>
<accession>A0ABT3B7V2</accession>
<dbReference type="Gene3D" id="3.90.870.50">
    <property type="match status" value="1"/>
</dbReference>
<keyword evidence="4" id="KW-0479">Metal-binding</keyword>
<feature type="active site" evidence="9">
    <location>
        <position position="36"/>
    </location>
</feature>
<dbReference type="SUPFAM" id="SSF55821">
    <property type="entry name" value="YrdC/RibB"/>
    <property type="match status" value="1"/>
</dbReference>
<dbReference type="InterPro" id="IPR001792">
    <property type="entry name" value="Acylphosphatase-like_dom"/>
</dbReference>
<dbReference type="Pfam" id="PF07503">
    <property type="entry name" value="zf-HYPF"/>
    <property type="match status" value="2"/>
</dbReference>
<evidence type="ECO:0000313" key="12">
    <source>
        <dbReference type="EMBL" id="MCV3217462.1"/>
    </source>
</evidence>
<dbReference type="Gene3D" id="3.30.420.360">
    <property type="match status" value="1"/>
</dbReference>
<proteinExistence type="inferred from homology"/>
<dbReference type="EMBL" id="JAOWRF010000407">
    <property type="protein sequence ID" value="MCV3217462.1"/>
    <property type="molecule type" value="Genomic_DNA"/>
</dbReference>
<dbReference type="Pfam" id="PF00708">
    <property type="entry name" value="Acylphosphatase"/>
    <property type="match status" value="1"/>
</dbReference>
<keyword evidence="5" id="KW-0863">Zinc-finger</keyword>
<evidence type="ECO:0000259" key="10">
    <source>
        <dbReference type="PROSITE" id="PS51160"/>
    </source>
</evidence>
<dbReference type="InterPro" id="IPR041440">
    <property type="entry name" value="HypF_C"/>
</dbReference>
<keyword evidence="6" id="KW-0862">Zinc</keyword>
<evidence type="ECO:0000256" key="1">
    <source>
        <dbReference type="ARBA" id="ARBA00004711"/>
    </source>
</evidence>
<dbReference type="InterPro" id="IPR043129">
    <property type="entry name" value="ATPase_NBD"/>
</dbReference>
<feature type="domain" description="YrdC-like" evidence="11">
    <location>
        <begin position="204"/>
        <end position="404"/>
    </location>
</feature>
<dbReference type="InterPro" id="IPR004421">
    <property type="entry name" value="Carbamoyltransferase_HypF"/>
</dbReference>
<dbReference type="Pfam" id="PF01300">
    <property type="entry name" value="Sua5_yciO_yrdC"/>
    <property type="match status" value="1"/>
</dbReference>
<keyword evidence="13" id="KW-1185">Reference proteome</keyword>
<dbReference type="InterPro" id="IPR055128">
    <property type="entry name" value="HypF_C_2"/>
</dbReference>
<dbReference type="InterPro" id="IPR017968">
    <property type="entry name" value="Acylphosphatase_CS"/>
</dbReference>
<dbReference type="InterPro" id="IPR036046">
    <property type="entry name" value="Acylphosphatase-like_dom_sf"/>
</dbReference>
<comment type="catalytic activity">
    <reaction evidence="9">
        <text>an acyl phosphate + H2O = a carboxylate + phosphate + H(+)</text>
        <dbReference type="Rhea" id="RHEA:14965"/>
        <dbReference type="ChEBI" id="CHEBI:15377"/>
        <dbReference type="ChEBI" id="CHEBI:15378"/>
        <dbReference type="ChEBI" id="CHEBI:29067"/>
        <dbReference type="ChEBI" id="CHEBI:43474"/>
        <dbReference type="ChEBI" id="CHEBI:59918"/>
        <dbReference type="EC" id="3.6.1.7"/>
    </reaction>
</comment>